<proteinExistence type="predicted"/>
<dbReference type="Proteomes" id="UP000663870">
    <property type="component" value="Unassembled WGS sequence"/>
</dbReference>
<evidence type="ECO:0000313" key="2">
    <source>
        <dbReference type="EMBL" id="CAF1306732.1"/>
    </source>
</evidence>
<comment type="caution">
    <text evidence="3">The sequence shown here is derived from an EMBL/GenBank/DDBJ whole genome shotgun (WGS) entry which is preliminary data.</text>
</comment>
<feature type="coiled-coil region" evidence="1">
    <location>
        <begin position="268"/>
        <end position="328"/>
    </location>
</feature>
<accession>A0A815Z0T8</accession>
<sequence>MLCIHENSNECPCPNEDVPPGVTQSSMVSLASHDKSTSMSPLQTLTDEDSSIPSFSLGNDKSCSKENEYNHSSYISFAEVLKENYQLKKQIQFYKSQWMPKPTSSEAQASSKFTQSVDVISTNSIKTMEKKSKRKRKQEKIRRRLKLTKKQLKECKHDIDIRRTCRAITKCLYSDIHIQASMSISRMSNQQKSDIREYAKMLHPDQRHDGISQKVVELVKSIIEKAFDNKKTHEKRLENRQHDQTKKQATIEIEKIATTSEQKYVETLQNKYKRTLDLKLQLNKLEKRLFENMPPLSLNIFDKLQLHAKEVKSDNNQLKSLRKQWTNRL</sequence>
<dbReference type="EMBL" id="CAJNOH010002702">
    <property type="protein sequence ID" value="CAF1306732.1"/>
    <property type="molecule type" value="Genomic_DNA"/>
</dbReference>
<dbReference type="EMBL" id="CAJNOL010003952">
    <property type="protein sequence ID" value="CAF1577823.1"/>
    <property type="molecule type" value="Genomic_DNA"/>
</dbReference>
<gene>
    <name evidence="3" type="ORF">JXQ802_LOCUS45890</name>
    <name evidence="2" type="ORF">PYM288_LOCUS30202</name>
</gene>
<evidence type="ECO:0000256" key="1">
    <source>
        <dbReference type="SAM" id="Coils"/>
    </source>
</evidence>
<evidence type="ECO:0000313" key="4">
    <source>
        <dbReference type="Proteomes" id="UP000663870"/>
    </source>
</evidence>
<reference evidence="3" key="1">
    <citation type="submission" date="2021-02" db="EMBL/GenBank/DDBJ databases">
        <authorList>
            <person name="Nowell W R."/>
        </authorList>
    </citation>
    <scope>NUCLEOTIDE SEQUENCE</scope>
</reference>
<dbReference type="AlphaFoldDB" id="A0A815Z0T8"/>
<keyword evidence="1" id="KW-0175">Coiled coil</keyword>
<evidence type="ECO:0000313" key="3">
    <source>
        <dbReference type="EMBL" id="CAF1577823.1"/>
    </source>
</evidence>
<organism evidence="3 4">
    <name type="scientific">Rotaria sordida</name>
    <dbReference type="NCBI Taxonomy" id="392033"/>
    <lineage>
        <taxon>Eukaryota</taxon>
        <taxon>Metazoa</taxon>
        <taxon>Spiralia</taxon>
        <taxon>Gnathifera</taxon>
        <taxon>Rotifera</taxon>
        <taxon>Eurotatoria</taxon>
        <taxon>Bdelloidea</taxon>
        <taxon>Philodinida</taxon>
        <taxon>Philodinidae</taxon>
        <taxon>Rotaria</taxon>
    </lineage>
</organism>
<keyword evidence="4" id="KW-1185">Reference proteome</keyword>
<protein>
    <submittedName>
        <fullName evidence="3">Uncharacterized protein</fullName>
    </submittedName>
</protein>
<name>A0A815Z0T8_9BILA</name>
<dbReference type="Proteomes" id="UP000663854">
    <property type="component" value="Unassembled WGS sequence"/>
</dbReference>